<dbReference type="GO" id="GO:0046872">
    <property type="term" value="F:metal ion binding"/>
    <property type="evidence" value="ECO:0007669"/>
    <property type="project" value="UniProtKB-KW"/>
</dbReference>
<feature type="binding site" evidence="7">
    <location>
        <position position="241"/>
    </location>
    <ligand>
        <name>Zn(2+)</name>
        <dbReference type="ChEBI" id="CHEBI:29105"/>
        <note>catalytic</note>
    </ligand>
</feature>
<dbReference type="KEGG" id="mtr:11434269"/>
<reference evidence="10" key="4">
    <citation type="journal article" date="2018" name="Nat. Plants">
        <title>Whole-genome landscape of Medicago truncatula symbiotic genes.</title>
        <authorList>
            <person name="Pecrix Y."/>
            <person name="Gamas P."/>
            <person name="Carrere S."/>
        </authorList>
    </citation>
    <scope>NUCLEOTIDE SEQUENCE</scope>
    <source>
        <tissue evidence="10">Leaves</tissue>
    </source>
</reference>
<evidence type="ECO:0000256" key="3">
    <source>
        <dbReference type="ARBA" id="ARBA00022692"/>
    </source>
</evidence>
<reference evidence="9 12" key="1">
    <citation type="journal article" date="2011" name="Nature">
        <title>The Medicago genome provides insight into the evolution of rhizobial symbioses.</title>
        <authorList>
            <person name="Young N.D."/>
            <person name="Debelle F."/>
            <person name="Oldroyd G.E."/>
            <person name="Geurts R."/>
            <person name="Cannon S.B."/>
            <person name="Udvardi M.K."/>
            <person name="Benedito V.A."/>
            <person name="Mayer K.F."/>
            <person name="Gouzy J."/>
            <person name="Schoof H."/>
            <person name="Van de Peer Y."/>
            <person name="Proost S."/>
            <person name="Cook D.R."/>
            <person name="Meyers B.C."/>
            <person name="Spannagl M."/>
            <person name="Cheung F."/>
            <person name="De Mita S."/>
            <person name="Krishnakumar V."/>
            <person name="Gundlach H."/>
            <person name="Zhou S."/>
            <person name="Mudge J."/>
            <person name="Bharti A.K."/>
            <person name="Murray J.D."/>
            <person name="Naoumkina M.A."/>
            <person name="Rosen B."/>
            <person name="Silverstein K.A."/>
            <person name="Tang H."/>
            <person name="Rombauts S."/>
            <person name="Zhao P.X."/>
            <person name="Zhou P."/>
            <person name="Barbe V."/>
            <person name="Bardou P."/>
            <person name="Bechner M."/>
            <person name="Bellec A."/>
            <person name="Berger A."/>
            <person name="Berges H."/>
            <person name="Bidwell S."/>
            <person name="Bisseling T."/>
            <person name="Choisne N."/>
            <person name="Couloux A."/>
            <person name="Denny R."/>
            <person name="Deshpande S."/>
            <person name="Dai X."/>
            <person name="Doyle J.J."/>
            <person name="Dudez A.M."/>
            <person name="Farmer A.D."/>
            <person name="Fouteau S."/>
            <person name="Franken C."/>
            <person name="Gibelin C."/>
            <person name="Gish J."/>
            <person name="Goldstein S."/>
            <person name="Gonzalez A.J."/>
            <person name="Green P.J."/>
            <person name="Hallab A."/>
            <person name="Hartog M."/>
            <person name="Hua A."/>
            <person name="Humphray S.J."/>
            <person name="Jeong D.H."/>
            <person name="Jing Y."/>
            <person name="Jocker A."/>
            <person name="Kenton S.M."/>
            <person name="Kim D.J."/>
            <person name="Klee K."/>
            <person name="Lai H."/>
            <person name="Lang C."/>
            <person name="Lin S."/>
            <person name="Macmil S.L."/>
            <person name="Magdelenat G."/>
            <person name="Matthews L."/>
            <person name="McCorrison J."/>
            <person name="Monaghan E.L."/>
            <person name="Mun J.H."/>
            <person name="Najar F.Z."/>
            <person name="Nicholson C."/>
            <person name="Noirot C."/>
            <person name="O'Bleness M."/>
            <person name="Paule C.R."/>
            <person name="Poulain J."/>
            <person name="Prion F."/>
            <person name="Qin B."/>
            <person name="Qu C."/>
            <person name="Retzel E.F."/>
            <person name="Riddle C."/>
            <person name="Sallet E."/>
            <person name="Samain S."/>
            <person name="Samson N."/>
            <person name="Sanders I."/>
            <person name="Saurat O."/>
            <person name="Scarpelli C."/>
            <person name="Schiex T."/>
            <person name="Segurens B."/>
            <person name="Severin A.J."/>
            <person name="Sherrier D.J."/>
            <person name="Shi R."/>
            <person name="Sims S."/>
            <person name="Singer S.R."/>
            <person name="Sinharoy S."/>
            <person name="Sterck L."/>
            <person name="Viollet A."/>
            <person name="Wang B.B."/>
            <person name="Wang K."/>
            <person name="Wang M."/>
            <person name="Wang X."/>
            <person name="Warfsmann J."/>
            <person name="Weissenbach J."/>
            <person name="White D.D."/>
            <person name="White J.D."/>
            <person name="Wiley G.B."/>
            <person name="Wincker P."/>
            <person name="Xing Y."/>
            <person name="Yang L."/>
            <person name="Yao Z."/>
            <person name="Ying F."/>
            <person name="Zhai J."/>
            <person name="Zhou L."/>
            <person name="Zuber A."/>
            <person name="Denarie J."/>
            <person name="Dixon R.A."/>
            <person name="May G.D."/>
            <person name="Schwartz D.C."/>
            <person name="Rogers J."/>
            <person name="Quetier F."/>
            <person name="Town C.D."/>
            <person name="Roe B.A."/>
        </authorList>
    </citation>
    <scope>NUCLEOTIDE SEQUENCE [LARGE SCALE GENOMIC DNA]</scope>
    <source>
        <strain evidence="9">A17</strain>
        <strain evidence="11 12">cv. Jemalong A17</strain>
    </source>
</reference>
<reference evidence="9 12" key="2">
    <citation type="journal article" date="2014" name="BMC Genomics">
        <title>An improved genome release (version Mt4.0) for the model legume Medicago truncatula.</title>
        <authorList>
            <person name="Tang H."/>
            <person name="Krishnakumar V."/>
            <person name="Bidwell S."/>
            <person name="Rosen B."/>
            <person name="Chan A."/>
            <person name="Zhou S."/>
            <person name="Gentzbittel L."/>
            <person name="Childs K.L."/>
            <person name="Yandell M."/>
            <person name="Gundlach H."/>
            <person name="Mayer K.F."/>
            <person name="Schwartz D.C."/>
            <person name="Town C.D."/>
        </authorList>
    </citation>
    <scope>GENOME REANNOTATION</scope>
    <source>
        <strain evidence="11 12">cv. Jemalong A17</strain>
    </source>
</reference>
<evidence type="ECO:0000256" key="6">
    <source>
        <dbReference type="ARBA" id="ARBA00023136"/>
    </source>
</evidence>
<keyword evidence="3 8" id="KW-0812">Transmembrane</keyword>
<dbReference type="HOGENOM" id="CLU_056090_1_0_1"/>
<dbReference type="AlphaFoldDB" id="G7J7N1"/>
<dbReference type="EMBL" id="PSQE01000003">
    <property type="protein sequence ID" value="RHN70455.1"/>
    <property type="molecule type" value="Genomic_DNA"/>
</dbReference>
<keyword evidence="12" id="KW-1185">Reference proteome</keyword>
<evidence type="ECO:0000313" key="10">
    <source>
        <dbReference type="EMBL" id="RHN70455.1"/>
    </source>
</evidence>
<dbReference type="InterPro" id="IPR008901">
    <property type="entry name" value="ACER"/>
</dbReference>
<evidence type="ECO:0000313" key="11">
    <source>
        <dbReference type="EnsemblPlants" id="AES73402"/>
    </source>
</evidence>
<gene>
    <name evidence="11" type="primary">11434269</name>
    <name evidence="9" type="ordered locus">MTR_3g104420</name>
    <name evidence="10" type="ORF">MtrunA17_Chr3g0135701</name>
</gene>
<evidence type="ECO:0000256" key="4">
    <source>
        <dbReference type="ARBA" id="ARBA00022801"/>
    </source>
</evidence>
<accession>G7J7N1</accession>
<feature type="transmembrane region" description="Helical" evidence="8">
    <location>
        <begin position="20"/>
        <end position="40"/>
    </location>
</feature>
<dbReference type="Pfam" id="PF05875">
    <property type="entry name" value="Ceramidase"/>
    <property type="match status" value="1"/>
</dbReference>
<dbReference type="PaxDb" id="3880-AES73402"/>
<keyword evidence="4" id="KW-0378">Hydrolase</keyword>
<sequence length="272" mass="31396">MMDYVTNHRFKRWKRNHRIWGATATFLCCICLFLFTPTIPRSSNQHQFADVRNLLGVPNTLNVMTNFPFLVVGVLGFVFALDGSFFNISSQGEVWGWVVFYGGMIGVAFGSAYYHLKPDNHRVLWDTLPMMVAFSSLMSCLIFERFSQRTGLCCMSALLVSAILCVLHERIYNDIRFCMMFQLILPLAIPAVAFMYRSKYTHSGYWFLSTGIYLLAKFEGVTDRKLCRISTYFITGHSLEHLCLALIPISLGIMLIYRELKFQRLVDHKDRL</sequence>
<evidence type="ECO:0000256" key="7">
    <source>
        <dbReference type="PIRSR" id="PIRSR608901-2"/>
    </source>
</evidence>
<dbReference type="eggNOG" id="ENOG502QT4X">
    <property type="taxonomic scope" value="Eukaryota"/>
</dbReference>
<dbReference type="Gramene" id="rna19035">
    <property type="protein sequence ID" value="RHN70455.1"/>
    <property type="gene ID" value="gene19035"/>
</dbReference>
<proteinExistence type="inferred from homology"/>
<evidence type="ECO:0000256" key="8">
    <source>
        <dbReference type="SAM" id="Phobius"/>
    </source>
</evidence>
<evidence type="ECO:0000256" key="2">
    <source>
        <dbReference type="ARBA" id="ARBA00009780"/>
    </source>
</evidence>
<comment type="cofactor">
    <cofactor evidence="7">
        <name>Zn(2+)</name>
        <dbReference type="ChEBI" id="CHEBI:29105"/>
    </cofactor>
</comment>
<name>G7J7N1_MEDTR</name>
<dbReference type="PANTHER" id="PTHR34368:SF2">
    <property type="entry name" value="ALKALINE PHYTOCERAMIDASE (APHC)"/>
    <property type="match status" value="1"/>
</dbReference>
<keyword evidence="5 8" id="KW-1133">Transmembrane helix</keyword>
<comment type="similarity">
    <text evidence="2">Belongs to the alkaline ceramidase family.</text>
</comment>
<feature type="transmembrane region" description="Helical" evidence="8">
    <location>
        <begin position="177"/>
        <end position="196"/>
    </location>
</feature>
<dbReference type="EnsemblPlants" id="AES73402">
    <property type="protein sequence ID" value="AES73402"/>
    <property type="gene ID" value="MTR_3g104420"/>
</dbReference>
<feature type="binding site" evidence="7">
    <location>
        <position position="237"/>
    </location>
    <ligand>
        <name>Zn(2+)</name>
        <dbReference type="ChEBI" id="CHEBI:29105"/>
        <note>catalytic</note>
    </ligand>
</feature>
<feature type="transmembrane region" description="Helical" evidence="8">
    <location>
        <begin position="238"/>
        <end position="257"/>
    </location>
</feature>
<feature type="transmembrane region" description="Helical" evidence="8">
    <location>
        <begin position="60"/>
        <end position="82"/>
    </location>
</feature>
<keyword evidence="7" id="KW-0479">Metal-binding</keyword>
<feature type="transmembrane region" description="Helical" evidence="8">
    <location>
        <begin position="94"/>
        <end position="116"/>
    </location>
</feature>
<dbReference type="OrthoDB" id="5562961at2759"/>
<evidence type="ECO:0000256" key="1">
    <source>
        <dbReference type="ARBA" id="ARBA00004141"/>
    </source>
</evidence>
<protein>
    <submittedName>
        <fullName evidence="9">Alkaline phytoceramidase (APHC)</fullName>
    </submittedName>
    <submittedName>
        <fullName evidence="10">Putative ceramidase</fullName>
    </submittedName>
</protein>
<reference evidence="11" key="3">
    <citation type="submission" date="2015-04" db="UniProtKB">
        <authorList>
            <consortium name="EnsemblPlants"/>
        </authorList>
    </citation>
    <scope>IDENTIFICATION</scope>
    <source>
        <strain evidence="11">cv. Jemalong A17</strain>
    </source>
</reference>
<feature type="transmembrane region" description="Helical" evidence="8">
    <location>
        <begin position="150"/>
        <end position="171"/>
    </location>
</feature>
<comment type="subcellular location">
    <subcellularLocation>
        <location evidence="1">Membrane</location>
        <topology evidence="1">Multi-pass membrane protein</topology>
    </subcellularLocation>
</comment>
<dbReference type="GO" id="GO:0016811">
    <property type="term" value="F:hydrolase activity, acting on carbon-nitrogen (but not peptide) bonds, in linear amides"/>
    <property type="evidence" value="ECO:0007669"/>
    <property type="project" value="InterPro"/>
</dbReference>
<evidence type="ECO:0000313" key="9">
    <source>
        <dbReference type="EMBL" id="AES73402.2"/>
    </source>
</evidence>
<accession>A0A0C3VPV5</accession>
<keyword evidence="6 8" id="KW-0472">Membrane</keyword>
<dbReference type="Proteomes" id="UP000265566">
    <property type="component" value="Chromosome 3"/>
</dbReference>
<organism evidence="9 12">
    <name type="scientific">Medicago truncatula</name>
    <name type="common">Barrel medic</name>
    <name type="synonym">Medicago tribuloides</name>
    <dbReference type="NCBI Taxonomy" id="3880"/>
    <lineage>
        <taxon>Eukaryota</taxon>
        <taxon>Viridiplantae</taxon>
        <taxon>Streptophyta</taxon>
        <taxon>Embryophyta</taxon>
        <taxon>Tracheophyta</taxon>
        <taxon>Spermatophyta</taxon>
        <taxon>Magnoliopsida</taxon>
        <taxon>eudicotyledons</taxon>
        <taxon>Gunneridae</taxon>
        <taxon>Pentapetalae</taxon>
        <taxon>rosids</taxon>
        <taxon>fabids</taxon>
        <taxon>Fabales</taxon>
        <taxon>Fabaceae</taxon>
        <taxon>Papilionoideae</taxon>
        <taxon>50 kb inversion clade</taxon>
        <taxon>NPAAA clade</taxon>
        <taxon>Hologalegina</taxon>
        <taxon>IRL clade</taxon>
        <taxon>Trifolieae</taxon>
        <taxon>Medicago</taxon>
    </lineage>
</organism>
<keyword evidence="7" id="KW-0862">Zinc</keyword>
<dbReference type="Proteomes" id="UP000002051">
    <property type="component" value="Chromosome 3"/>
</dbReference>
<dbReference type="GO" id="GO:0006672">
    <property type="term" value="P:ceramide metabolic process"/>
    <property type="evidence" value="ECO:0007669"/>
    <property type="project" value="InterPro"/>
</dbReference>
<dbReference type="PANTHER" id="PTHR34368">
    <property type="entry name" value="OS01G0962200 PROTEIN"/>
    <property type="match status" value="1"/>
</dbReference>
<dbReference type="GO" id="GO:0016020">
    <property type="term" value="C:membrane"/>
    <property type="evidence" value="ECO:0007669"/>
    <property type="project" value="UniProtKB-SubCell"/>
</dbReference>
<evidence type="ECO:0000313" key="12">
    <source>
        <dbReference type="Proteomes" id="UP000002051"/>
    </source>
</evidence>
<evidence type="ECO:0000256" key="5">
    <source>
        <dbReference type="ARBA" id="ARBA00022989"/>
    </source>
</evidence>
<feature type="binding site" evidence="7">
    <location>
        <position position="115"/>
    </location>
    <ligand>
        <name>Zn(2+)</name>
        <dbReference type="ChEBI" id="CHEBI:29105"/>
        <note>catalytic</note>
    </ligand>
</feature>
<dbReference type="EMBL" id="CM001219">
    <property type="protein sequence ID" value="AES73402.2"/>
    <property type="molecule type" value="Genomic_DNA"/>
</dbReference>